<organism evidence="1">
    <name type="scientific">uncultured Rhodobacter sp</name>
    <dbReference type="NCBI Taxonomy" id="204728"/>
    <lineage>
        <taxon>Bacteria</taxon>
        <taxon>Pseudomonadati</taxon>
        <taxon>Pseudomonadota</taxon>
        <taxon>Alphaproteobacteria</taxon>
        <taxon>Rhodobacterales</taxon>
        <taxon>Rhodobacter group</taxon>
        <taxon>Rhodobacter</taxon>
        <taxon>environmental samples</taxon>
    </lineage>
</organism>
<sequence>MQCRYLAATTALSRADDPPGTLGLHGQDYVLRTGRYDRFAMQRCDGTEWISGLGRLLAAERPQIVHLHGLDRIGAEVLPVLRRLAPQAKIVLTLHDFQ</sequence>
<evidence type="ECO:0000313" key="1">
    <source>
        <dbReference type="EMBL" id="AIA88410.1"/>
    </source>
</evidence>
<accession>A0A060C5Z3</accession>
<dbReference type="AlphaFoldDB" id="A0A060C5Z3"/>
<protein>
    <submittedName>
        <fullName evidence="1">CAZy families GT4 protein</fullName>
    </submittedName>
</protein>
<reference evidence="1" key="1">
    <citation type="journal article" date="2013" name="Environ. Microbiol.">
        <title>Seasonally variable intestinal metagenomes of the red palm weevil (Rhynchophorus ferrugineus).</title>
        <authorList>
            <person name="Jia S."/>
            <person name="Zhang X."/>
            <person name="Zhang G."/>
            <person name="Yin A."/>
            <person name="Zhang S."/>
            <person name="Li F."/>
            <person name="Wang L."/>
            <person name="Zhao D."/>
            <person name="Yun Q."/>
            <person name="Tala"/>
            <person name="Wang J."/>
            <person name="Sun G."/>
            <person name="Baabdullah M."/>
            <person name="Yu X."/>
            <person name="Hu S."/>
            <person name="Al-Mssallem I.S."/>
            <person name="Yu J."/>
        </authorList>
    </citation>
    <scope>NUCLEOTIDE SEQUENCE</scope>
</reference>
<dbReference type="EMBL" id="KF121126">
    <property type="protein sequence ID" value="AIA88410.1"/>
    <property type="molecule type" value="Genomic_DNA"/>
</dbReference>
<feature type="non-terminal residue" evidence="1">
    <location>
        <position position="98"/>
    </location>
</feature>
<proteinExistence type="predicted"/>
<name>A0A060C5Z3_9RHOB</name>